<dbReference type="GO" id="GO:0000725">
    <property type="term" value="P:recombinational repair"/>
    <property type="evidence" value="ECO:0007669"/>
    <property type="project" value="TreeGrafter"/>
</dbReference>
<dbReference type="Gene3D" id="1.10.10.160">
    <property type="match status" value="1"/>
</dbReference>
<gene>
    <name evidence="14" type="ORF">AD929_04240</name>
</gene>
<reference evidence="14 15" key="1">
    <citation type="submission" date="2015-06" db="EMBL/GenBank/DDBJ databases">
        <title>Improved classification and identification of acetic acid bacteria using matrix-assisted laser desorption/ionization time-of-flight mass spectrometry; Gluconobacter nephelii and Gluconobacter uchimurae are later heterotypic synonyms of Gluconobacter japonicus and Gluconobacter oxydans, respectively.</title>
        <authorList>
            <person name="Li L."/>
            <person name="Cleenwerck I."/>
            <person name="De Vuyst L."/>
            <person name="Vandamme P."/>
        </authorList>
    </citation>
    <scope>NUCLEOTIDE SEQUENCE [LARGE SCALE GENOMIC DNA]</scope>
    <source>
        <strain evidence="14 15">LMG 1764</strain>
    </source>
</reference>
<feature type="region of interest" description="Disordered" evidence="11">
    <location>
        <begin position="643"/>
        <end position="663"/>
    </location>
</feature>
<dbReference type="Pfam" id="PF13361">
    <property type="entry name" value="UvrD_C"/>
    <property type="match status" value="1"/>
</dbReference>
<evidence type="ECO:0000256" key="6">
    <source>
        <dbReference type="ARBA" id="ARBA00023235"/>
    </source>
</evidence>
<dbReference type="Proteomes" id="UP000075573">
    <property type="component" value="Unassembled WGS sequence"/>
</dbReference>
<keyword evidence="5 10" id="KW-0067">ATP-binding</keyword>
<dbReference type="GO" id="GO:0016887">
    <property type="term" value="F:ATP hydrolysis activity"/>
    <property type="evidence" value="ECO:0007669"/>
    <property type="project" value="RHEA"/>
</dbReference>
<dbReference type="AlphaFoldDB" id="A0A149QXI9"/>
<evidence type="ECO:0000259" key="13">
    <source>
        <dbReference type="PROSITE" id="PS51217"/>
    </source>
</evidence>
<comment type="catalytic activity">
    <reaction evidence="9">
        <text>ATP + H2O = ADP + phosphate + H(+)</text>
        <dbReference type="Rhea" id="RHEA:13065"/>
        <dbReference type="ChEBI" id="CHEBI:15377"/>
        <dbReference type="ChEBI" id="CHEBI:15378"/>
        <dbReference type="ChEBI" id="CHEBI:30616"/>
        <dbReference type="ChEBI" id="CHEBI:43474"/>
        <dbReference type="ChEBI" id="CHEBI:456216"/>
        <dbReference type="EC" id="5.6.2.4"/>
    </reaction>
</comment>
<name>A0A149QXI9_9PROT</name>
<accession>A0A149QXI9</accession>
<dbReference type="InterPro" id="IPR027417">
    <property type="entry name" value="P-loop_NTPase"/>
</dbReference>
<evidence type="ECO:0000256" key="10">
    <source>
        <dbReference type="PROSITE-ProRule" id="PRU00560"/>
    </source>
</evidence>
<evidence type="ECO:0000313" key="14">
    <source>
        <dbReference type="EMBL" id="KXV02022.1"/>
    </source>
</evidence>
<evidence type="ECO:0000256" key="7">
    <source>
        <dbReference type="ARBA" id="ARBA00034617"/>
    </source>
</evidence>
<evidence type="ECO:0000256" key="2">
    <source>
        <dbReference type="ARBA" id="ARBA00022741"/>
    </source>
</evidence>
<dbReference type="InterPro" id="IPR013986">
    <property type="entry name" value="DExx_box_DNA_helicase_dom_sf"/>
</dbReference>
<dbReference type="Gene3D" id="1.10.486.10">
    <property type="entry name" value="PCRA, domain 4"/>
    <property type="match status" value="1"/>
</dbReference>
<evidence type="ECO:0000256" key="4">
    <source>
        <dbReference type="ARBA" id="ARBA00022806"/>
    </source>
</evidence>
<dbReference type="InterPro" id="IPR000212">
    <property type="entry name" value="DNA_helicase_UvrD/REP"/>
</dbReference>
<evidence type="ECO:0000256" key="9">
    <source>
        <dbReference type="ARBA" id="ARBA00048988"/>
    </source>
</evidence>
<dbReference type="CDD" id="cd17932">
    <property type="entry name" value="DEXQc_UvrD"/>
    <property type="match status" value="1"/>
</dbReference>
<dbReference type="PATRIC" id="fig|442.7.peg.2328"/>
<evidence type="ECO:0000256" key="3">
    <source>
        <dbReference type="ARBA" id="ARBA00022801"/>
    </source>
</evidence>
<dbReference type="PANTHER" id="PTHR11070">
    <property type="entry name" value="UVRD / RECB / PCRA DNA HELICASE FAMILY MEMBER"/>
    <property type="match status" value="1"/>
</dbReference>
<dbReference type="PANTHER" id="PTHR11070:SF59">
    <property type="entry name" value="DNA 3'-5' HELICASE"/>
    <property type="match status" value="1"/>
</dbReference>
<proteinExistence type="inferred from homology"/>
<evidence type="ECO:0000256" key="1">
    <source>
        <dbReference type="ARBA" id="ARBA00009922"/>
    </source>
</evidence>
<keyword evidence="4 10" id="KW-0347">Helicase</keyword>
<feature type="binding site" evidence="10">
    <location>
        <begin position="22"/>
        <end position="29"/>
    </location>
    <ligand>
        <name>ATP</name>
        <dbReference type="ChEBI" id="CHEBI:30616"/>
    </ligand>
</feature>
<evidence type="ECO:0000313" key="15">
    <source>
        <dbReference type="Proteomes" id="UP000075573"/>
    </source>
</evidence>
<dbReference type="Pfam" id="PF00580">
    <property type="entry name" value="UvrD-helicase"/>
    <property type="match status" value="1"/>
</dbReference>
<comment type="catalytic activity">
    <reaction evidence="7">
        <text>Couples ATP hydrolysis with the unwinding of duplex DNA by translocating in the 3'-5' direction.</text>
        <dbReference type="EC" id="5.6.2.4"/>
    </reaction>
</comment>
<sequence length="663" mass="73219">MKFSEEQTRAIEAPDGLVVVSSGAGTGKTTVLTGRIRELVRRGADPMSILAVTFTRDAAREMRSRLEDINCGNVRTLHSLSAVILSEAARAGYLPDWTVMSESDCQELLLETMQKLDFDLDDLEDKEKFLRESLQTIERWQENGLALEDTLDASRPDLGPADWLVGVFGAFEAHKRERGLLSYADMSNEARRLMKEHPDLVMRAMGDVRHVLVDEAQDLSLSQADLVAALSSGCGNLFLVGDDDQSLYGFRGSIPHFMERVEEFFPIPAAKGVTRTALTLNRRCTRQILRPAVMVADCTRRAVPKVLEGMRDGEEVAILPFATEKAQLKAIAERIAQGIAAGAKPADYAVLARTRKTLLNVEVAFRKAGVPVDLRSGARFSERSEVGDIMAYMALAVRPACFQSFSRIAARPVRGLGATAVNVIATHAAGRPFYEALAELSAESSAFNTKARTEMRRLGTLLHMIHNGYLSSCQSLTILDAVLKDTGYEKWAIKNKSTASTAAASIHSLRQMAADMTAFRDFLAELQTMRDTDVPAGQGVYVGTLHASKGREWPHVVIMGMEAGVFPVGDALRGARVKGCPGRWDLTPRTDIDEERRMFHVGLTRAKETCTLTHAMEKRTGQKVRDFMPSTFYYEAGLNPMKTRAPMTLGSRRRREARERSRG</sequence>
<dbReference type="InterPro" id="IPR014016">
    <property type="entry name" value="UvrD-like_ATP-bd"/>
</dbReference>
<dbReference type="GO" id="GO:0033202">
    <property type="term" value="C:DNA helicase complex"/>
    <property type="evidence" value="ECO:0007669"/>
    <property type="project" value="TreeGrafter"/>
</dbReference>
<dbReference type="EC" id="5.6.2.4" evidence="8"/>
<dbReference type="GO" id="GO:0043138">
    <property type="term" value="F:3'-5' DNA helicase activity"/>
    <property type="evidence" value="ECO:0007669"/>
    <property type="project" value="UniProtKB-EC"/>
</dbReference>
<dbReference type="GO" id="GO:0003677">
    <property type="term" value="F:DNA binding"/>
    <property type="evidence" value="ECO:0007669"/>
    <property type="project" value="InterPro"/>
</dbReference>
<feature type="domain" description="UvrD-like helicase ATP-binding" evidence="12">
    <location>
        <begin position="1"/>
        <end position="285"/>
    </location>
</feature>
<dbReference type="SUPFAM" id="SSF52540">
    <property type="entry name" value="P-loop containing nucleoside triphosphate hydrolases"/>
    <property type="match status" value="1"/>
</dbReference>
<feature type="domain" description="UvrD-like helicase C-terminal" evidence="13">
    <location>
        <begin position="286"/>
        <end position="550"/>
    </location>
</feature>
<comment type="similarity">
    <text evidence="1">Belongs to the helicase family. UvrD subfamily.</text>
</comment>
<evidence type="ECO:0000259" key="12">
    <source>
        <dbReference type="PROSITE" id="PS51198"/>
    </source>
</evidence>
<protein>
    <recommendedName>
        <fullName evidence="8">DNA 3'-5' helicase</fullName>
        <ecNumber evidence="8">5.6.2.4</ecNumber>
    </recommendedName>
</protein>
<keyword evidence="6" id="KW-0413">Isomerase</keyword>
<evidence type="ECO:0000256" key="11">
    <source>
        <dbReference type="SAM" id="MobiDB-lite"/>
    </source>
</evidence>
<dbReference type="Gene3D" id="3.40.50.300">
    <property type="entry name" value="P-loop containing nucleotide triphosphate hydrolases"/>
    <property type="match status" value="2"/>
</dbReference>
<dbReference type="RefSeq" id="WP_062494629.1">
    <property type="nucleotide sequence ID" value="NZ_LHZB01000104.1"/>
</dbReference>
<comment type="caution">
    <text evidence="14">The sequence shown here is derived from an EMBL/GenBank/DDBJ whole genome shotgun (WGS) entry which is preliminary data.</text>
</comment>
<keyword evidence="2 10" id="KW-0547">Nucleotide-binding</keyword>
<evidence type="ECO:0000256" key="8">
    <source>
        <dbReference type="ARBA" id="ARBA00034808"/>
    </source>
</evidence>
<evidence type="ECO:0000256" key="5">
    <source>
        <dbReference type="ARBA" id="ARBA00022840"/>
    </source>
</evidence>
<dbReference type="GO" id="GO:0005524">
    <property type="term" value="F:ATP binding"/>
    <property type="evidence" value="ECO:0007669"/>
    <property type="project" value="UniProtKB-UniRule"/>
</dbReference>
<dbReference type="GO" id="GO:0005829">
    <property type="term" value="C:cytosol"/>
    <property type="evidence" value="ECO:0007669"/>
    <property type="project" value="TreeGrafter"/>
</dbReference>
<dbReference type="PROSITE" id="PS51217">
    <property type="entry name" value="UVRD_HELICASE_CTER"/>
    <property type="match status" value="1"/>
</dbReference>
<dbReference type="PROSITE" id="PS51198">
    <property type="entry name" value="UVRD_HELICASE_ATP_BIND"/>
    <property type="match status" value="1"/>
</dbReference>
<dbReference type="InterPro" id="IPR014017">
    <property type="entry name" value="DNA_helicase_UvrD-like_C"/>
</dbReference>
<keyword evidence="3 10" id="KW-0378">Hydrolase</keyword>
<dbReference type="EMBL" id="LHZB01000104">
    <property type="protein sequence ID" value="KXV02022.1"/>
    <property type="molecule type" value="Genomic_DNA"/>
</dbReference>
<organism evidence="14 15">
    <name type="scientific">Gluconobacter potus</name>
    <dbReference type="NCBI Taxonomy" id="2724927"/>
    <lineage>
        <taxon>Bacteria</taxon>
        <taxon>Pseudomonadati</taxon>
        <taxon>Pseudomonadota</taxon>
        <taxon>Alphaproteobacteria</taxon>
        <taxon>Acetobacterales</taxon>
        <taxon>Acetobacteraceae</taxon>
        <taxon>Gluconobacter</taxon>
    </lineage>
</organism>